<dbReference type="OrthoDB" id="79098at2157"/>
<evidence type="ECO:0000313" key="1">
    <source>
        <dbReference type="EMBL" id="OQD59010.1"/>
    </source>
</evidence>
<gene>
    <name evidence="1" type="ORF">MBBAR_6c01200</name>
</gene>
<comment type="caution">
    <text evidence="1">The sequence shown here is derived from an EMBL/GenBank/DDBJ whole genome shotgun (WGS) entry which is preliminary data.</text>
</comment>
<keyword evidence="2" id="KW-1185">Reference proteome</keyword>
<organism evidence="1 2">
    <name type="scientific">Methanobrevibacter arboriphilus JCM 13429 = DSM 1125</name>
    <dbReference type="NCBI Taxonomy" id="1300164"/>
    <lineage>
        <taxon>Archaea</taxon>
        <taxon>Methanobacteriati</taxon>
        <taxon>Methanobacteriota</taxon>
        <taxon>Methanomada group</taxon>
        <taxon>Methanobacteria</taxon>
        <taxon>Methanobacteriales</taxon>
        <taxon>Methanobacteriaceae</taxon>
        <taxon>Methanobrevibacter</taxon>
    </lineage>
</organism>
<protein>
    <submittedName>
        <fullName evidence="1">Uncharacterized protein</fullName>
    </submittedName>
</protein>
<evidence type="ECO:0000313" key="2">
    <source>
        <dbReference type="Proteomes" id="UP000191661"/>
    </source>
</evidence>
<dbReference type="EMBL" id="JXMW01000006">
    <property type="protein sequence ID" value="OQD59010.1"/>
    <property type="molecule type" value="Genomic_DNA"/>
</dbReference>
<reference evidence="1 2" key="1">
    <citation type="submission" date="2014-12" db="EMBL/GenBank/DDBJ databases">
        <title>Genome sequence of Methanobrevibacter arboriphilicus DH1, DSM1125.</title>
        <authorList>
            <person name="Poehlein A."/>
            <person name="Thauer R.K."/>
            <person name="Seedorf H."/>
            <person name="Daniel R."/>
        </authorList>
    </citation>
    <scope>NUCLEOTIDE SEQUENCE [LARGE SCALE GENOMIC DNA]</scope>
    <source>
        <strain evidence="1 2">DH1</strain>
    </source>
</reference>
<proteinExistence type="predicted"/>
<name>A0A1V6N2R4_METAZ</name>
<dbReference type="Proteomes" id="UP000191661">
    <property type="component" value="Unassembled WGS sequence"/>
</dbReference>
<accession>A0A1V6N2R4</accession>
<sequence length="189" mass="21731">MSYDDSSNYGNFICENFDENNNFMNPESDMGWFFYNLIGKSFDYLSDEVNKLALNMSPVRCEKSYLDLLAIEFNIKRNSEWSDNEYRAIIMLNNYNVMTIRGLEYFLNQLVLTQTNDADGYITIGYIGNGFHFSNESNINELVSSSTIENDLLTEPTSAVARINVPDGVDTSLIEFIIDYLPYEVILND</sequence>
<dbReference type="AlphaFoldDB" id="A0A1V6N2R4"/>
<dbReference type="RefSeq" id="WP_080460066.1">
    <property type="nucleotide sequence ID" value="NZ_JXMW01000006.1"/>
</dbReference>